<sequence>MNDLGKELSRLLADAAERAPRAPAGLSATVKARHRRRRARSAALLAAVAVAVVIGGAGTVVKTVRTSAVPQPAANATDKPTGMAKPPTDVIPPPIEKVWPQAVHKIPATLPDGRDYYPELLLDDRTLLVTTGIKGGKRRFLWTYDLHSGKPTRIAEIPPTKGSVSFADDIAAGGGNIVWWAYKEAGENRIAQIWTVPVRGGTPRPVSDVPMTNATKQLGQITDLTVVGKEVIFAYEKGGVYRVPLSGGRLQPVKGAERQHILRWPWVGTHRAMDDFLRLFNAETGERRDAVAAADEEVRCGVIRCTGMKVRYEKVPCAVESCADKMKKERVVLRSFVRDRDGSGERPLPAATDLYGPTDLALERFFKQILRGPRGESVMALYDVETGRTVDLGLRVDARGFMSLPQSGRDALMTYRIGDQMHVLDLSTIE</sequence>
<dbReference type="InterPro" id="IPR011042">
    <property type="entry name" value="6-blade_b-propeller_TolB-like"/>
</dbReference>
<dbReference type="Proteomes" id="UP000198953">
    <property type="component" value="Unassembled WGS sequence"/>
</dbReference>
<dbReference type="Gene3D" id="2.120.10.30">
    <property type="entry name" value="TolB, C-terminal domain"/>
    <property type="match status" value="1"/>
</dbReference>
<dbReference type="OrthoDB" id="5189326at2"/>
<proteinExistence type="predicted"/>
<dbReference type="SUPFAM" id="SSF69304">
    <property type="entry name" value="Tricorn protease N-terminal domain"/>
    <property type="match status" value="1"/>
</dbReference>
<organism evidence="2 3">
    <name type="scientific">Nonomuraea pusilla</name>
    <dbReference type="NCBI Taxonomy" id="46177"/>
    <lineage>
        <taxon>Bacteria</taxon>
        <taxon>Bacillati</taxon>
        <taxon>Actinomycetota</taxon>
        <taxon>Actinomycetes</taxon>
        <taxon>Streptosporangiales</taxon>
        <taxon>Streptosporangiaceae</taxon>
        <taxon>Nonomuraea</taxon>
    </lineage>
</organism>
<name>A0A1H7QDW2_9ACTN</name>
<keyword evidence="1" id="KW-0812">Transmembrane</keyword>
<dbReference type="EMBL" id="FOBF01000005">
    <property type="protein sequence ID" value="SEL45487.1"/>
    <property type="molecule type" value="Genomic_DNA"/>
</dbReference>
<keyword evidence="1" id="KW-0472">Membrane</keyword>
<feature type="transmembrane region" description="Helical" evidence="1">
    <location>
        <begin position="41"/>
        <end position="61"/>
    </location>
</feature>
<keyword evidence="3" id="KW-1185">Reference proteome</keyword>
<evidence type="ECO:0000313" key="3">
    <source>
        <dbReference type="Proteomes" id="UP000198953"/>
    </source>
</evidence>
<dbReference type="AlphaFoldDB" id="A0A1H7QDW2"/>
<evidence type="ECO:0000313" key="2">
    <source>
        <dbReference type="EMBL" id="SEL45487.1"/>
    </source>
</evidence>
<evidence type="ECO:0000256" key="1">
    <source>
        <dbReference type="SAM" id="Phobius"/>
    </source>
</evidence>
<dbReference type="RefSeq" id="WP_091100341.1">
    <property type="nucleotide sequence ID" value="NZ_FOBF01000005.1"/>
</dbReference>
<protein>
    <submittedName>
        <fullName evidence="2">Uncharacterized protein</fullName>
    </submittedName>
</protein>
<keyword evidence="1" id="KW-1133">Transmembrane helix</keyword>
<gene>
    <name evidence="2" type="ORF">SAMN05660976_02494</name>
</gene>
<accession>A0A1H7QDW2</accession>
<reference evidence="2 3" key="1">
    <citation type="submission" date="2016-10" db="EMBL/GenBank/DDBJ databases">
        <authorList>
            <person name="de Groot N.N."/>
        </authorList>
    </citation>
    <scope>NUCLEOTIDE SEQUENCE [LARGE SCALE GENOMIC DNA]</scope>
    <source>
        <strain evidence="2 3">DSM 43357</strain>
    </source>
</reference>